<name>A0A4Z2H6R6_9TELE</name>
<gene>
    <name evidence="1" type="ORF">EYF80_028585</name>
</gene>
<proteinExistence type="predicted"/>
<accession>A0A4Z2H6R6</accession>
<sequence>MTLTGCRSRFSCERENRVSLGGAIGGMVTDRCSGRFTKKKKRAYREIDFEPSQKWFGHSNEHGAVAGGLQYVHGVVEAGAL</sequence>
<protein>
    <submittedName>
        <fullName evidence="1">Uncharacterized protein</fullName>
    </submittedName>
</protein>
<comment type="caution">
    <text evidence="1">The sequence shown here is derived from an EMBL/GenBank/DDBJ whole genome shotgun (WGS) entry which is preliminary data.</text>
</comment>
<dbReference type="AlphaFoldDB" id="A0A4Z2H6R6"/>
<reference evidence="1 2" key="1">
    <citation type="submission" date="2019-03" db="EMBL/GenBank/DDBJ databases">
        <title>First draft genome of Liparis tanakae, snailfish: a comprehensive survey of snailfish specific genes.</title>
        <authorList>
            <person name="Kim W."/>
            <person name="Song I."/>
            <person name="Jeong J.-H."/>
            <person name="Kim D."/>
            <person name="Kim S."/>
            <person name="Ryu S."/>
            <person name="Song J.Y."/>
            <person name="Lee S.K."/>
        </authorList>
    </citation>
    <scope>NUCLEOTIDE SEQUENCE [LARGE SCALE GENOMIC DNA]</scope>
    <source>
        <tissue evidence="1">Muscle</tissue>
    </source>
</reference>
<organism evidence="1 2">
    <name type="scientific">Liparis tanakae</name>
    <name type="common">Tanaka's snailfish</name>
    <dbReference type="NCBI Taxonomy" id="230148"/>
    <lineage>
        <taxon>Eukaryota</taxon>
        <taxon>Metazoa</taxon>
        <taxon>Chordata</taxon>
        <taxon>Craniata</taxon>
        <taxon>Vertebrata</taxon>
        <taxon>Euteleostomi</taxon>
        <taxon>Actinopterygii</taxon>
        <taxon>Neopterygii</taxon>
        <taxon>Teleostei</taxon>
        <taxon>Neoteleostei</taxon>
        <taxon>Acanthomorphata</taxon>
        <taxon>Eupercaria</taxon>
        <taxon>Perciformes</taxon>
        <taxon>Cottioidei</taxon>
        <taxon>Cottales</taxon>
        <taxon>Liparidae</taxon>
        <taxon>Liparis</taxon>
    </lineage>
</organism>
<keyword evidence="2" id="KW-1185">Reference proteome</keyword>
<dbReference type="EMBL" id="SRLO01000320">
    <property type="protein sequence ID" value="TNN61200.1"/>
    <property type="molecule type" value="Genomic_DNA"/>
</dbReference>
<dbReference type="Proteomes" id="UP000314294">
    <property type="component" value="Unassembled WGS sequence"/>
</dbReference>
<evidence type="ECO:0000313" key="2">
    <source>
        <dbReference type="Proteomes" id="UP000314294"/>
    </source>
</evidence>
<evidence type="ECO:0000313" key="1">
    <source>
        <dbReference type="EMBL" id="TNN61200.1"/>
    </source>
</evidence>